<evidence type="ECO:0000313" key="2">
    <source>
        <dbReference type="Proteomes" id="UP001148662"/>
    </source>
</evidence>
<comment type="caution">
    <text evidence="1">The sequence shown here is derived from an EMBL/GenBank/DDBJ whole genome shotgun (WGS) entry which is preliminary data.</text>
</comment>
<reference evidence="1" key="1">
    <citation type="submission" date="2022-07" db="EMBL/GenBank/DDBJ databases">
        <title>Genome Sequence of Phlebia brevispora.</title>
        <authorList>
            <person name="Buettner E."/>
        </authorList>
    </citation>
    <scope>NUCLEOTIDE SEQUENCE</scope>
    <source>
        <strain evidence="1">MPL23</strain>
    </source>
</reference>
<protein>
    <submittedName>
        <fullName evidence="1">Uncharacterized protein</fullName>
    </submittedName>
</protein>
<keyword evidence="2" id="KW-1185">Reference proteome</keyword>
<dbReference type="EMBL" id="JANHOG010001141">
    <property type="protein sequence ID" value="KAJ3543026.1"/>
    <property type="molecule type" value="Genomic_DNA"/>
</dbReference>
<dbReference type="Proteomes" id="UP001148662">
    <property type="component" value="Unassembled WGS sequence"/>
</dbReference>
<accession>A0ACC1SN73</accession>
<sequence length="262" mass="30311">MPPISFVEHRHVKVYETSLIHSAALRLCRASRELNGSDATLSADKGFFLLQIESWCYDWTGKTGTVLSATERQQVSAAVQRDQVRSGSATKHCGGSVYFSDTGGLFTIKPSFELRLPIPIMSRKHDNASRLRSYINRALKRASGRRVQMQYTRYLSLIFDKLRVDFDGWPSDILIQPPQLMELEDLQTLVELFAEGRLCMRRITKKEYEARRKMREENVLYPGPRQQRSDAGEPRVRTDPRTMKSRRYPKRVHSSKYVYDSD</sequence>
<organism evidence="1 2">
    <name type="scientific">Phlebia brevispora</name>
    <dbReference type="NCBI Taxonomy" id="194682"/>
    <lineage>
        <taxon>Eukaryota</taxon>
        <taxon>Fungi</taxon>
        <taxon>Dikarya</taxon>
        <taxon>Basidiomycota</taxon>
        <taxon>Agaricomycotina</taxon>
        <taxon>Agaricomycetes</taxon>
        <taxon>Polyporales</taxon>
        <taxon>Meruliaceae</taxon>
        <taxon>Phlebia</taxon>
    </lineage>
</organism>
<name>A0ACC1SN73_9APHY</name>
<proteinExistence type="predicted"/>
<evidence type="ECO:0000313" key="1">
    <source>
        <dbReference type="EMBL" id="KAJ3543026.1"/>
    </source>
</evidence>
<gene>
    <name evidence="1" type="ORF">NM688_g5910</name>
</gene>